<dbReference type="GO" id="GO:0000981">
    <property type="term" value="F:DNA-binding transcription factor activity, RNA polymerase II-specific"/>
    <property type="evidence" value="ECO:0007669"/>
    <property type="project" value="TreeGrafter"/>
</dbReference>
<comment type="similarity">
    <text evidence="1">Belongs to the E2F/DP family.</text>
</comment>
<dbReference type="GO" id="GO:0005634">
    <property type="term" value="C:nucleus"/>
    <property type="evidence" value="ECO:0007669"/>
    <property type="project" value="UniProtKB-SubCell"/>
</dbReference>
<comment type="subcellular location">
    <subcellularLocation>
        <location evidence="1">Nucleus</location>
    </subcellularLocation>
</comment>
<dbReference type="PANTHER" id="PTHR12548:SF9">
    <property type="entry name" value="TRANSCRIPTION FACTOR DP"/>
    <property type="match status" value="1"/>
</dbReference>
<dbReference type="SMART" id="SM01372">
    <property type="entry name" value="E2F_TDP"/>
    <property type="match status" value="1"/>
</dbReference>
<dbReference type="PANTHER" id="PTHR12548">
    <property type="entry name" value="TRANSCRIPTION FACTOR DP"/>
    <property type="match status" value="1"/>
</dbReference>
<dbReference type="OrthoDB" id="295086at2759"/>
<dbReference type="FunFam" id="1.10.10.10:FF:000360">
    <property type="entry name" value="Transcription factor Dp-1, a"/>
    <property type="match status" value="1"/>
</dbReference>
<protein>
    <recommendedName>
        <fullName evidence="2">E2F/DP family winged-helix DNA-binding domain-containing protein</fullName>
    </recommendedName>
</protein>
<gene>
    <name evidence="3" type="ORF">PPENT_87.1.T0640221</name>
</gene>
<sequence>MLHESQFVSISQKHLFLPNSPFEINNQSDKVYSQLPFEPQPLEMMFDNQPFQQTISQQIIKKPSKFSNLKKSTPPAILPQKRSSHNQLQLKMPNYESQKEPLKSQKGLKHLSIKVKQIVFEFKSASYKDVAERLIQELIQEEGRISDCDNSKDEQNIKRRVYDALNVMIASKVLKKEGKKVKADFDTLVLGKNLLSQKSIQKEQLIDMQKIVEIKKKQLAEIVCRIKAANSLIQRNKSLQLNQQQQLFYFPILIFNQDANNSKFIKDRKQLKILLKSKANFIADLDIVKKLYSETIDLKYLIDECENLYI</sequence>
<proteinExistence type="inferred from homology"/>
<dbReference type="AlphaFoldDB" id="A0A8S1VI40"/>
<keyword evidence="1" id="KW-0805">Transcription regulation</keyword>
<dbReference type="Pfam" id="PF02319">
    <property type="entry name" value="WHD_E2F_TDP"/>
    <property type="match status" value="1"/>
</dbReference>
<feature type="domain" description="E2F/DP family winged-helix DNA-binding" evidence="2">
    <location>
        <begin position="103"/>
        <end position="185"/>
    </location>
</feature>
<dbReference type="GO" id="GO:0051726">
    <property type="term" value="P:regulation of cell cycle"/>
    <property type="evidence" value="ECO:0007669"/>
    <property type="project" value="InterPro"/>
</dbReference>
<dbReference type="GO" id="GO:0005667">
    <property type="term" value="C:transcription regulator complex"/>
    <property type="evidence" value="ECO:0007669"/>
    <property type="project" value="InterPro"/>
</dbReference>
<dbReference type="Proteomes" id="UP000689195">
    <property type="component" value="Unassembled WGS sequence"/>
</dbReference>
<evidence type="ECO:0000313" key="4">
    <source>
        <dbReference type="Proteomes" id="UP000689195"/>
    </source>
</evidence>
<evidence type="ECO:0000313" key="3">
    <source>
        <dbReference type="EMBL" id="CAD8176203.1"/>
    </source>
</evidence>
<keyword evidence="1" id="KW-0539">Nucleus</keyword>
<accession>A0A8S1VI40</accession>
<dbReference type="EMBL" id="CAJJDO010000064">
    <property type="protein sequence ID" value="CAD8176203.1"/>
    <property type="molecule type" value="Genomic_DNA"/>
</dbReference>
<dbReference type="InterPro" id="IPR003316">
    <property type="entry name" value="E2F_WHTH_DNA-bd_dom"/>
</dbReference>
<keyword evidence="1" id="KW-0238">DNA-binding</keyword>
<reference evidence="3" key="1">
    <citation type="submission" date="2021-01" db="EMBL/GenBank/DDBJ databases">
        <authorList>
            <consortium name="Genoscope - CEA"/>
            <person name="William W."/>
        </authorList>
    </citation>
    <scope>NUCLEOTIDE SEQUENCE</scope>
</reference>
<evidence type="ECO:0000259" key="2">
    <source>
        <dbReference type="SMART" id="SM01372"/>
    </source>
</evidence>
<keyword evidence="1" id="KW-0804">Transcription</keyword>
<keyword evidence="4" id="KW-1185">Reference proteome</keyword>
<dbReference type="InterPro" id="IPR015648">
    <property type="entry name" value="Transcrpt_fac_DP"/>
</dbReference>
<name>A0A8S1VI40_9CILI</name>
<evidence type="ECO:0000256" key="1">
    <source>
        <dbReference type="RuleBase" id="RU003796"/>
    </source>
</evidence>
<comment type="caution">
    <text evidence="3">The sequence shown here is derived from an EMBL/GenBank/DDBJ whole genome shotgun (WGS) entry which is preliminary data.</text>
</comment>
<organism evidence="3 4">
    <name type="scientific">Paramecium pentaurelia</name>
    <dbReference type="NCBI Taxonomy" id="43138"/>
    <lineage>
        <taxon>Eukaryota</taxon>
        <taxon>Sar</taxon>
        <taxon>Alveolata</taxon>
        <taxon>Ciliophora</taxon>
        <taxon>Intramacronucleata</taxon>
        <taxon>Oligohymenophorea</taxon>
        <taxon>Peniculida</taxon>
        <taxon>Parameciidae</taxon>
        <taxon>Paramecium</taxon>
    </lineage>
</organism>
<dbReference type="GO" id="GO:0000977">
    <property type="term" value="F:RNA polymerase II transcription regulatory region sequence-specific DNA binding"/>
    <property type="evidence" value="ECO:0007669"/>
    <property type="project" value="TreeGrafter"/>
</dbReference>